<evidence type="ECO:0000313" key="1">
    <source>
        <dbReference type="EMBL" id="KAH3792513.1"/>
    </source>
</evidence>
<organism evidence="1 2">
    <name type="scientific">Dreissena polymorpha</name>
    <name type="common">Zebra mussel</name>
    <name type="synonym">Mytilus polymorpha</name>
    <dbReference type="NCBI Taxonomy" id="45954"/>
    <lineage>
        <taxon>Eukaryota</taxon>
        <taxon>Metazoa</taxon>
        <taxon>Spiralia</taxon>
        <taxon>Lophotrochozoa</taxon>
        <taxon>Mollusca</taxon>
        <taxon>Bivalvia</taxon>
        <taxon>Autobranchia</taxon>
        <taxon>Heteroconchia</taxon>
        <taxon>Euheterodonta</taxon>
        <taxon>Imparidentia</taxon>
        <taxon>Neoheterodontei</taxon>
        <taxon>Myida</taxon>
        <taxon>Dreissenoidea</taxon>
        <taxon>Dreissenidae</taxon>
        <taxon>Dreissena</taxon>
    </lineage>
</organism>
<protein>
    <submittedName>
        <fullName evidence="1">Uncharacterized protein</fullName>
    </submittedName>
</protein>
<dbReference type="EMBL" id="JAIWYP010000007">
    <property type="protein sequence ID" value="KAH3792513.1"/>
    <property type="molecule type" value="Genomic_DNA"/>
</dbReference>
<keyword evidence="2" id="KW-1185">Reference proteome</keyword>
<reference evidence="1" key="1">
    <citation type="journal article" date="2019" name="bioRxiv">
        <title>The Genome of the Zebra Mussel, Dreissena polymorpha: A Resource for Invasive Species Research.</title>
        <authorList>
            <person name="McCartney M.A."/>
            <person name="Auch B."/>
            <person name="Kono T."/>
            <person name="Mallez S."/>
            <person name="Zhang Y."/>
            <person name="Obille A."/>
            <person name="Becker A."/>
            <person name="Abrahante J.E."/>
            <person name="Garbe J."/>
            <person name="Badalamenti J.P."/>
            <person name="Herman A."/>
            <person name="Mangelson H."/>
            <person name="Liachko I."/>
            <person name="Sullivan S."/>
            <person name="Sone E.D."/>
            <person name="Koren S."/>
            <person name="Silverstein K.A.T."/>
            <person name="Beckman K.B."/>
            <person name="Gohl D.M."/>
        </authorList>
    </citation>
    <scope>NUCLEOTIDE SEQUENCE</scope>
    <source>
        <strain evidence="1">Duluth1</strain>
        <tissue evidence="1">Whole animal</tissue>
    </source>
</reference>
<gene>
    <name evidence="1" type="ORF">DPMN_146010</name>
</gene>
<reference evidence="1" key="2">
    <citation type="submission" date="2020-11" db="EMBL/GenBank/DDBJ databases">
        <authorList>
            <person name="McCartney M.A."/>
            <person name="Auch B."/>
            <person name="Kono T."/>
            <person name="Mallez S."/>
            <person name="Becker A."/>
            <person name="Gohl D.M."/>
            <person name="Silverstein K.A.T."/>
            <person name="Koren S."/>
            <person name="Bechman K.B."/>
            <person name="Herman A."/>
            <person name="Abrahante J.E."/>
            <person name="Garbe J."/>
        </authorList>
    </citation>
    <scope>NUCLEOTIDE SEQUENCE</scope>
    <source>
        <strain evidence="1">Duluth1</strain>
        <tissue evidence="1">Whole animal</tissue>
    </source>
</reference>
<proteinExistence type="predicted"/>
<comment type="caution">
    <text evidence="1">The sequence shown here is derived from an EMBL/GenBank/DDBJ whole genome shotgun (WGS) entry which is preliminary data.</text>
</comment>
<accession>A0A9D4J1Q1</accession>
<sequence length="55" mass="6015">MTKMDDLSGTRHPDGTVLTVVDPRCSHRGTGNYTCHDGQWVAYAHCNPGTDKVVL</sequence>
<dbReference type="Proteomes" id="UP000828390">
    <property type="component" value="Unassembled WGS sequence"/>
</dbReference>
<evidence type="ECO:0000313" key="2">
    <source>
        <dbReference type="Proteomes" id="UP000828390"/>
    </source>
</evidence>
<name>A0A9D4J1Q1_DREPO</name>
<dbReference type="AlphaFoldDB" id="A0A9D4J1Q1"/>